<evidence type="ECO:0008006" key="3">
    <source>
        <dbReference type="Google" id="ProtNLM"/>
    </source>
</evidence>
<accession>E6PEJ7</accession>
<keyword evidence="1" id="KW-0446">Lipid-binding</keyword>
<dbReference type="GO" id="GO:0008289">
    <property type="term" value="F:lipid binding"/>
    <property type="evidence" value="ECO:0007669"/>
    <property type="project" value="UniProtKB-KW"/>
</dbReference>
<dbReference type="InterPro" id="IPR043168">
    <property type="entry name" value="DegV_C"/>
</dbReference>
<evidence type="ECO:0000256" key="1">
    <source>
        <dbReference type="ARBA" id="ARBA00023121"/>
    </source>
</evidence>
<dbReference type="InterPro" id="IPR050270">
    <property type="entry name" value="DegV_domain_contain"/>
</dbReference>
<name>E6PEJ7_9ZZZZ</name>
<protein>
    <recommendedName>
        <fullName evidence="3">DegV family protein</fullName>
    </recommendedName>
</protein>
<sequence>MATAIITDSAADISAEQAREFGVEVAPLWIHIDGERLRDGVDITRASFYARMAAAKDLPSSEPLDAAGFTAIFSKHVDKGDECVVPIVSSKLSKTYENALAAASRFAGKVHVVDSQTLSGGLLLLAYVAGEMAKKGAGAKDIVAALERGKSTQNGYQIMPTLEFLGRSGRLNKAIVALGTVLKVNPILQARDGIIETAGQTRTFDKAKELIVDIATRHVTDVAATRFAVGHTHAPALADEMAKALHEKLSLPPKTFIVHEVGPSVAVNVGPGAIAIFSVTGI</sequence>
<dbReference type="PANTHER" id="PTHR33434:SF2">
    <property type="entry name" value="FATTY ACID-BINDING PROTEIN TM_1468"/>
    <property type="match status" value="1"/>
</dbReference>
<gene>
    <name evidence="2" type="ORF">CARN1_0057</name>
</gene>
<dbReference type="PANTHER" id="PTHR33434">
    <property type="entry name" value="DEGV DOMAIN-CONTAINING PROTEIN DR_1986-RELATED"/>
    <property type="match status" value="1"/>
</dbReference>
<dbReference type="AlphaFoldDB" id="E6PEJ7"/>
<dbReference type="NCBIfam" id="TIGR00762">
    <property type="entry name" value="DegV"/>
    <property type="match status" value="1"/>
</dbReference>
<reference evidence="2" key="1">
    <citation type="submission" date="2009-10" db="EMBL/GenBank/DDBJ databases">
        <title>Diversity of trophic interactions inside an arsenic-rich microbial ecosystem.</title>
        <authorList>
            <person name="Bertin P.N."/>
            <person name="Heinrich-Salmeron A."/>
            <person name="Pelletier E."/>
            <person name="Goulhen-Chollet F."/>
            <person name="Arsene-Ploetze F."/>
            <person name="Gallien S."/>
            <person name="Calteau A."/>
            <person name="Vallenet D."/>
            <person name="Casiot C."/>
            <person name="Chane-Woon-Ming B."/>
            <person name="Giloteaux L."/>
            <person name="Barakat M."/>
            <person name="Bonnefoy V."/>
            <person name="Bruneel O."/>
            <person name="Chandler M."/>
            <person name="Cleiss J."/>
            <person name="Duran R."/>
            <person name="Elbaz-Poulichet F."/>
            <person name="Fonknechten N."/>
            <person name="Lauga B."/>
            <person name="Mornico D."/>
            <person name="Ortet P."/>
            <person name="Schaeffer C."/>
            <person name="Siguier P."/>
            <person name="Alexander Thil Smith A."/>
            <person name="Van Dorsselaer A."/>
            <person name="Weissenbach J."/>
            <person name="Medigue C."/>
            <person name="Le Paslier D."/>
        </authorList>
    </citation>
    <scope>NUCLEOTIDE SEQUENCE</scope>
</reference>
<dbReference type="EMBL" id="CABL01000005">
    <property type="protein sequence ID" value="CBH74882.1"/>
    <property type="molecule type" value="Genomic_DNA"/>
</dbReference>
<dbReference type="Gene3D" id="3.40.50.10170">
    <property type="match status" value="1"/>
</dbReference>
<evidence type="ECO:0000313" key="2">
    <source>
        <dbReference type="EMBL" id="CBH74882.1"/>
    </source>
</evidence>
<comment type="caution">
    <text evidence="2">The sequence shown here is derived from an EMBL/GenBank/DDBJ whole genome shotgun (WGS) entry which is preliminary data.</text>
</comment>
<organism evidence="2">
    <name type="scientific">mine drainage metagenome</name>
    <dbReference type="NCBI Taxonomy" id="410659"/>
    <lineage>
        <taxon>unclassified sequences</taxon>
        <taxon>metagenomes</taxon>
        <taxon>ecological metagenomes</taxon>
    </lineage>
</organism>
<proteinExistence type="predicted"/>
<dbReference type="Gene3D" id="3.30.1180.10">
    <property type="match status" value="1"/>
</dbReference>
<dbReference type="Pfam" id="PF02645">
    <property type="entry name" value="DegV"/>
    <property type="match status" value="1"/>
</dbReference>
<dbReference type="SUPFAM" id="SSF82549">
    <property type="entry name" value="DAK1/DegV-like"/>
    <property type="match status" value="1"/>
</dbReference>
<dbReference type="InterPro" id="IPR003797">
    <property type="entry name" value="DegV"/>
</dbReference>
<dbReference type="PROSITE" id="PS51482">
    <property type="entry name" value="DEGV"/>
    <property type="match status" value="1"/>
</dbReference>